<name>A0A8J4QT01_9ROSI</name>
<gene>
    <name evidence="1" type="ORF">CMV_022164</name>
</gene>
<protein>
    <submittedName>
        <fullName evidence="1">Uncharacterized protein</fullName>
    </submittedName>
</protein>
<sequence length="73" mass="7764">MLSGDIEVSTVTSRPGYLTYWKYDDITNVTGEGATDTSYFNLSIANTSIVGDVGNSPANASKPMIGDTIKQGR</sequence>
<organism evidence="1 2">
    <name type="scientific">Castanea mollissima</name>
    <name type="common">Chinese chestnut</name>
    <dbReference type="NCBI Taxonomy" id="60419"/>
    <lineage>
        <taxon>Eukaryota</taxon>
        <taxon>Viridiplantae</taxon>
        <taxon>Streptophyta</taxon>
        <taxon>Embryophyta</taxon>
        <taxon>Tracheophyta</taxon>
        <taxon>Spermatophyta</taxon>
        <taxon>Magnoliopsida</taxon>
        <taxon>eudicotyledons</taxon>
        <taxon>Gunneridae</taxon>
        <taxon>Pentapetalae</taxon>
        <taxon>rosids</taxon>
        <taxon>fabids</taxon>
        <taxon>Fagales</taxon>
        <taxon>Fagaceae</taxon>
        <taxon>Castanea</taxon>
    </lineage>
</organism>
<accession>A0A8J4QT01</accession>
<dbReference type="AlphaFoldDB" id="A0A8J4QT01"/>
<evidence type="ECO:0000313" key="1">
    <source>
        <dbReference type="EMBL" id="KAF3952264.1"/>
    </source>
</evidence>
<reference evidence="1" key="1">
    <citation type="submission" date="2020-03" db="EMBL/GenBank/DDBJ databases">
        <title>Castanea mollissima Vanexum genome sequencing.</title>
        <authorList>
            <person name="Staton M."/>
        </authorList>
    </citation>
    <scope>NUCLEOTIDE SEQUENCE</scope>
    <source>
        <tissue evidence="1">Leaf</tissue>
    </source>
</reference>
<dbReference type="OrthoDB" id="1729476at2759"/>
<dbReference type="EMBL" id="JRKL02004580">
    <property type="protein sequence ID" value="KAF3952264.1"/>
    <property type="molecule type" value="Genomic_DNA"/>
</dbReference>
<dbReference type="Proteomes" id="UP000737018">
    <property type="component" value="Unassembled WGS sequence"/>
</dbReference>
<comment type="caution">
    <text evidence="1">The sequence shown here is derived from an EMBL/GenBank/DDBJ whole genome shotgun (WGS) entry which is preliminary data.</text>
</comment>
<keyword evidence="2" id="KW-1185">Reference proteome</keyword>
<evidence type="ECO:0000313" key="2">
    <source>
        <dbReference type="Proteomes" id="UP000737018"/>
    </source>
</evidence>
<proteinExistence type="predicted"/>